<evidence type="ECO:0000313" key="8">
    <source>
        <dbReference type="Proteomes" id="UP000734854"/>
    </source>
</evidence>
<gene>
    <name evidence="7" type="ORF">ZIOFF_024532</name>
</gene>
<proteinExistence type="predicted"/>
<dbReference type="PROSITE" id="PS50066">
    <property type="entry name" value="MADS_BOX_2"/>
    <property type="match status" value="1"/>
</dbReference>
<name>A0A8J5LDB3_ZINOF</name>
<keyword evidence="5" id="KW-0539">Nucleus</keyword>
<keyword evidence="4" id="KW-0804">Transcription</keyword>
<evidence type="ECO:0000256" key="1">
    <source>
        <dbReference type="ARBA" id="ARBA00004123"/>
    </source>
</evidence>
<dbReference type="InterPro" id="IPR002100">
    <property type="entry name" value="TF_MADSbox"/>
</dbReference>
<evidence type="ECO:0000313" key="7">
    <source>
        <dbReference type="EMBL" id="KAG6514189.1"/>
    </source>
</evidence>
<dbReference type="PRINTS" id="PR00404">
    <property type="entry name" value="MADSDOMAIN"/>
</dbReference>
<sequence length="108" mass="12310">MVRGKTQMRRIENLASQQVTFSKHRRGLLKKAFEISVLCDAEHQINESTNASILDQFELDQELNAYFAFLFELIAERGPSVGLNVNLSRYDLFHGHLFIADSGRLGIL</sequence>
<evidence type="ECO:0000256" key="4">
    <source>
        <dbReference type="ARBA" id="ARBA00023163"/>
    </source>
</evidence>
<dbReference type="GO" id="GO:0003677">
    <property type="term" value="F:DNA binding"/>
    <property type="evidence" value="ECO:0007669"/>
    <property type="project" value="UniProtKB-KW"/>
</dbReference>
<keyword evidence="2" id="KW-0805">Transcription regulation</keyword>
<dbReference type="InterPro" id="IPR036879">
    <property type="entry name" value="TF_MADSbox_sf"/>
</dbReference>
<accession>A0A8J5LDB3</accession>
<dbReference type="AlphaFoldDB" id="A0A8J5LDB3"/>
<feature type="domain" description="MADS-box" evidence="6">
    <location>
        <begin position="1"/>
        <end position="61"/>
    </location>
</feature>
<comment type="subcellular location">
    <subcellularLocation>
        <location evidence="1">Nucleus</location>
    </subcellularLocation>
</comment>
<dbReference type="PANTHER" id="PTHR35759:SF1">
    <property type="entry name" value="OS07G0673000 PROTEIN"/>
    <property type="match status" value="1"/>
</dbReference>
<reference evidence="7 8" key="1">
    <citation type="submission" date="2020-08" db="EMBL/GenBank/DDBJ databases">
        <title>Plant Genome Project.</title>
        <authorList>
            <person name="Zhang R.-G."/>
        </authorList>
    </citation>
    <scope>NUCLEOTIDE SEQUENCE [LARGE SCALE GENOMIC DNA]</scope>
    <source>
        <tissue evidence="7">Rhizome</tissue>
    </source>
</reference>
<evidence type="ECO:0000256" key="3">
    <source>
        <dbReference type="ARBA" id="ARBA00023125"/>
    </source>
</evidence>
<evidence type="ECO:0000256" key="2">
    <source>
        <dbReference type="ARBA" id="ARBA00023015"/>
    </source>
</evidence>
<dbReference type="Proteomes" id="UP000734854">
    <property type="component" value="Unassembled WGS sequence"/>
</dbReference>
<dbReference type="GO" id="GO:0046983">
    <property type="term" value="F:protein dimerization activity"/>
    <property type="evidence" value="ECO:0007669"/>
    <property type="project" value="InterPro"/>
</dbReference>
<dbReference type="SUPFAM" id="SSF55455">
    <property type="entry name" value="SRF-like"/>
    <property type="match status" value="1"/>
</dbReference>
<comment type="caution">
    <text evidence="7">The sequence shown here is derived from an EMBL/GenBank/DDBJ whole genome shotgun (WGS) entry which is preliminary data.</text>
</comment>
<organism evidence="7 8">
    <name type="scientific">Zingiber officinale</name>
    <name type="common">Ginger</name>
    <name type="synonym">Amomum zingiber</name>
    <dbReference type="NCBI Taxonomy" id="94328"/>
    <lineage>
        <taxon>Eukaryota</taxon>
        <taxon>Viridiplantae</taxon>
        <taxon>Streptophyta</taxon>
        <taxon>Embryophyta</taxon>
        <taxon>Tracheophyta</taxon>
        <taxon>Spermatophyta</taxon>
        <taxon>Magnoliopsida</taxon>
        <taxon>Liliopsida</taxon>
        <taxon>Zingiberales</taxon>
        <taxon>Zingiberaceae</taxon>
        <taxon>Zingiber</taxon>
    </lineage>
</organism>
<dbReference type="Gene3D" id="3.40.1810.10">
    <property type="entry name" value="Transcription factor, MADS-box"/>
    <property type="match status" value="1"/>
</dbReference>
<evidence type="ECO:0000256" key="5">
    <source>
        <dbReference type="ARBA" id="ARBA00023242"/>
    </source>
</evidence>
<dbReference type="GO" id="GO:0005634">
    <property type="term" value="C:nucleus"/>
    <property type="evidence" value="ECO:0007669"/>
    <property type="project" value="UniProtKB-SubCell"/>
</dbReference>
<dbReference type="Pfam" id="PF00319">
    <property type="entry name" value="SRF-TF"/>
    <property type="match status" value="1"/>
</dbReference>
<dbReference type="SMART" id="SM00432">
    <property type="entry name" value="MADS"/>
    <property type="match status" value="1"/>
</dbReference>
<dbReference type="EMBL" id="JACMSC010000007">
    <property type="protein sequence ID" value="KAG6514189.1"/>
    <property type="molecule type" value="Genomic_DNA"/>
</dbReference>
<keyword evidence="3" id="KW-0238">DNA-binding</keyword>
<protein>
    <recommendedName>
        <fullName evidence="6">MADS-box domain-containing protein</fullName>
    </recommendedName>
</protein>
<evidence type="ECO:0000259" key="6">
    <source>
        <dbReference type="PROSITE" id="PS50066"/>
    </source>
</evidence>
<keyword evidence="8" id="KW-1185">Reference proteome</keyword>
<dbReference type="PANTHER" id="PTHR35759">
    <property type="entry name" value="BNAA09G03860D PROTEIN"/>
    <property type="match status" value="1"/>
</dbReference>